<dbReference type="PANTHER" id="PTHR10993">
    <property type="entry name" value="OCTANOYLTRANSFERASE"/>
    <property type="match status" value="1"/>
</dbReference>
<feature type="binding site" evidence="6 9">
    <location>
        <begin position="137"/>
        <end position="139"/>
    </location>
    <ligand>
        <name>substrate</name>
    </ligand>
</feature>
<dbReference type="InterPro" id="IPR004143">
    <property type="entry name" value="BPL_LPL_catalytic"/>
</dbReference>
<proteinExistence type="inferred from homology"/>
<keyword evidence="2 6" id="KW-0963">Cytoplasm</keyword>
<comment type="subcellular location">
    <subcellularLocation>
        <location evidence="6">Cytoplasm</location>
    </subcellularLocation>
</comment>
<dbReference type="GO" id="GO:0009249">
    <property type="term" value="P:protein lipoylation"/>
    <property type="evidence" value="ECO:0007669"/>
    <property type="project" value="InterPro"/>
</dbReference>
<dbReference type="Pfam" id="PF21948">
    <property type="entry name" value="LplA-B_cat"/>
    <property type="match status" value="1"/>
</dbReference>
<evidence type="ECO:0000259" key="11">
    <source>
        <dbReference type="PROSITE" id="PS51733"/>
    </source>
</evidence>
<dbReference type="Proteomes" id="UP000680020">
    <property type="component" value="Unassembled WGS sequence"/>
</dbReference>
<dbReference type="Gene3D" id="3.30.930.10">
    <property type="entry name" value="Bira Bifunctional Protein, Domain 2"/>
    <property type="match status" value="1"/>
</dbReference>
<evidence type="ECO:0000256" key="5">
    <source>
        <dbReference type="ARBA" id="ARBA00024732"/>
    </source>
</evidence>
<feature type="binding site" evidence="6 9">
    <location>
        <begin position="150"/>
        <end position="152"/>
    </location>
    <ligand>
        <name>substrate</name>
    </ligand>
</feature>
<feature type="active site" description="Acyl-thioester intermediate" evidence="6 8">
    <location>
        <position position="168"/>
    </location>
</feature>
<comment type="catalytic activity">
    <reaction evidence="6 7">
        <text>octanoyl-[ACP] + L-lysyl-[protein] = N(6)-octanoyl-L-lysyl-[protein] + holo-[ACP] + H(+)</text>
        <dbReference type="Rhea" id="RHEA:17665"/>
        <dbReference type="Rhea" id="RHEA-COMP:9636"/>
        <dbReference type="Rhea" id="RHEA-COMP:9685"/>
        <dbReference type="Rhea" id="RHEA-COMP:9752"/>
        <dbReference type="Rhea" id="RHEA-COMP:9928"/>
        <dbReference type="ChEBI" id="CHEBI:15378"/>
        <dbReference type="ChEBI" id="CHEBI:29969"/>
        <dbReference type="ChEBI" id="CHEBI:64479"/>
        <dbReference type="ChEBI" id="CHEBI:78463"/>
        <dbReference type="ChEBI" id="CHEBI:78809"/>
        <dbReference type="EC" id="2.3.1.181"/>
    </reaction>
</comment>
<protein>
    <recommendedName>
        <fullName evidence="6 7">Octanoyltransferase</fullName>
        <ecNumber evidence="6 7">2.3.1.181</ecNumber>
    </recommendedName>
    <alternativeName>
        <fullName evidence="6">Lipoate-protein ligase B</fullName>
    </alternativeName>
    <alternativeName>
        <fullName evidence="6">Lipoyl/octanoyl transferase</fullName>
    </alternativeName>
    <alternativeName>
        <fullName evidence="6">Octanoyl-[acyl-carrier-protein]-protein N-octanoyltransferase</fullName>
    </alternativeName>
</protein>
<keyword evidence="3 6" id="KW-0808">Transferase</keyword>
<feature type="domain" description="BPL/LPL catalytic" evidence="11">
    <location>
        <begin position="27"/>
        <end position="206"/>
    </location>
</feature>
<dbReference type="InterPro" id="IPR000544">
    <property type="entry name" value="Octanoyltransferase"/>
</dbReference>
<dbReference type="PIRSF" id="PIRSF016262">
    <property type="entry name" value="LPLase"/>
    <property type="match status" value="1"/>
</dbReference>
<dbReference type="PROSITE" id="PS51733">
    <property type="entry name" value="BPL_LPL_CATALYTIC"/>
    <property type="match status" value="1"/>
</dbReference>
<dbReference type="HAMAP" id="MF_00013">
    <property type="entry name" value="LipB"/>
    <property type="match status" value="1"/>
</dbReference>
<dbReference type="EC" id="2.3.1.181" evidence="6 7"/>
<evidence type="ECO:0000313" key="12">
    <source>
        <dbReference type="EMBL" id="MBS7824144.1"/>
    </source>
</evidence>
<evidence type="ECO:0000256" key="9">
    <source>
        <dbReference type="PIRSR" id="PIRSR016262-2"/>
    </source>
</evidence>
<dbReference type="CDD" id="cd16444">
    <property type="entry name" value="LipB"/>
    <property type="match status" value="1"/>
</dbReference>
<sequence>MIIKDLGLTDYAPIFHAMQSFTDTRDDATEDEFWITEHHPVFTQGLAGKSEHILQLSDIPIVPTDRGGQVTYHGPRQLVFYPLLNIKKHRLSPRPLVSLLENTTLKVLKELGIEAYAKPDAPGIYVDHHGESHKISSLGLRIRKGCCYHGLALNVDMDLTPFGYINPCGYQGLKMINVSDLNKNFDFDMIKSRFIEYFTAGFTALVAQSSRRENGNES</sequence>
<evidence type="ECO:0000256" key="6">
    <source>
        <dbReference type="HAMAP-Rule" id="MF_00013"/>
    </source>
</evidence>
<reference evidence="12" key="1">
    <citation type="submission" date="2021-03" db="EMBL/GenBank/DDBJ databases">
        <title>Identification and antibiotic profiling of Wohlfahrtiimonas chitiniclastica, an underestimated human pathogen.</title>
        <authorList>
            <person name="Kopf A."/>
            <person name="Bunk B."/>
            <person name="Coldewey S."/>
            <person name="Gunzer F."/>
            <person name="Riedel T."/>
            <person name="Schroettner P."/>
        </authorList>
    </citation>
    <scope>NUCLEOTIDE SEQUENCE</scope>
    <source>
        <strain evidence="12">DSM 100917</strain>
    </source>
</reference>
<dbReference type="FunFam" id="3.30.930.10:FF:000020">
    <property type="entry name" value="Octanoyltransferase"/>
    <property type="match status" value="1"/>
</dbReference>
<dbReference type="GO" id="GO:0005737">
    <property type="term" value="C:cytoplasm"/>
    <property type="evidence" value="ECO:0007669"/>
    <property type="project" value="UniProtKB-SubCell"/>
</dbReference>
<comment type="pathway">
    <text evidence="1 6 7">Protein modification; protein lipoylation via endogenous pathway; protein N(6)-(lipoyl)lysine from octanoyl-[acyl-carrier-protein]: step 1/2.</text>
</comment>
<evidence type="ECO:0000256" key="7">
    <source>
        <dbReference type="PIRNR" id="PIRNR016262"/>
    </source>
</evidence>
<dbReference type="SUPFAM" id="SSF55681">
    <property type="entry name" value="Class II aaRS and biotin synthetases"/>
    <property type="match status" value="1"/>
</dbReference>
<evidence type="ECO:0000256" key="3">
    <source>
        <dbReference type="ARBA" id="ARBA00022679"/>
    </source>
</evidence>
<dbReference type="EMBL" id="JAGIBU010000001">
    <property type="protein sequence ID" value="MBS7824144.1"/>
    <property type="molecule type" value="Genomic_DNA"/>
</dbReference>
<dbReference type="NCBIfam" id="NF010922">
    <property type="entry name" value="PRK14342.1"/>
    <property type="match status" value="1"/>
</dbReference>
<dbReference type="PANTHER" id="PTHR10993:SF7">
    <property type="entry name" value="LIPOYLTRANSFERASE 2, MITOCHONDRIAL-RELATED"/>
    <property type="match status" value="1"/>
</dbReference>
<comment type="similarity">
    <text evidence="6 7">Belongs to the LipB family.</text>
</comment>
<evidence type="ECO:0000313" key="13">
    <source>
        <dbReference type="Proteomes" id="UP000680020"/>
    </source>
</evidence>
<feature type="site" description="Lowers pKa of active site Cys" evidence="6 10">
    <location>
        <position position="134"/>
    </location>
</feature>
<evidence type="ECO:0000256" key="4">
    <source>
        <dbReference type="ARBA" id="ARBA00023315"/>
    </source>
</evidence>
<comment type="caution">
    <text evidence="12">The sequence shown here is derived from an EMBL/GenBank/DDBJ whole genome shotgun (WGS) entry which is preliminary data.</text>
</comment>
<evidence type="ECO:0000256" key="2">
    <source>
        <dbReference type="ARBA" id="ARBA00022490"/>
    </source>
</evidence>
<accession>A0AB35BV93</accession>
<name>A0AB35BV93_9GAMM</name>
<evidence type="ECO:0000256" key="1">
    <source>
        <dbReference type="ARBA" id="ARBA00004821"/>
    </source>
</evidence>
<dbReference type="AlphaFoldDB" id="A0AB35BV93"/>
<gene>
    <name evidence="6 12" type="primary">lipB</name>
    <name evidence="12" type="ORF">J7561_02855</name>
</gene>
<feature type="binding site" evidence="6 9">
    <location>
        <begin position="66"/>
        <end position="73"/>
    </location>
    <ligand>
        <name>substrate</name>
    </ligand>
</feature>
<dbReference type="RefSeq" id="WP_008314186.1">
    <property type="nucleotide sequence ID" value="NZ_JAGIBR010000006.1"/>
</dbReference>
<organism evidence="12 13">
    <name type="scientific">Wohlfahrtiimonas chitiniclastica</name>
    <dbReference type="NCBI Taxonomy" id="400946"/>
    <lineage>
        <taxon>Bacteria</taxon>
        <taxon>Pseudomonadati</taxon>
        <taxon>Pseudomonadota</taxon>
        <taxon>Gammaproteobacteria</taxon>
        <taxon>Cardiobacteriales</taxon>
        <taxon>Ignatzschineriaceae</taxon>
        <taxon>Wohlfahrtiimonas</taxon>
    </lineage>
</organism>
<dbReference type="GO" id="GO:0033819">
    <property type="term" value="F:lipoyl(octanoyl) transferase activity"/>
    <property type="evidence" value="ECO:0007669"/>
    <property type="project" value="UniProtKB-EC"/>
</dbReference>
<comment type="miscellaneous">
    <text evidence="6">In the reaction, the free carboxyl group of octanoic acid is attached via an amide linkage to the epsilon-amino group of a specific lysine residue of lipoyl domains of lipoate-dependent enzymes.</text>
</comment>
<dbReference type="NCBIfam" id="TIGR00214">
    <property type="entry name" value="lipB"/>
    <property type="match status" value="1"/>
</dbReference>
<evidence type="ECO:0000256" key="8">
    <source>
        <dbReference type="PIRSR" id="PIRSR016262-1"/>
    </source>
</evidence>
<dbReference type="InterPro" id="IPR045864">
    <property type="entry name" value="aa-tRNA-synth_II/BPL/LPL"/>
</dbReference>
<comment type="function">
    <text evidence="5 6 7">Catalyzes the transfer of endogenously produced octanoic acid from octanoyl-acyl-carrier-protein onto the lipoyl domains of lipoate-dependent enzymes. Lipoyl-ACP can also act as a substrate although octanoyl-ACP is likely to be the physiological substrate.</text>
</comment>
<keyword evidence="4 6" id="KW-0012">Acyltransferase</keyword>
<evidence type="ECO:0000256" key="10">
    <source>
        <dbReference type="PIRSR" id="PIRSR016262-3"/>
    </source>
</evidence>